<comment type="subcellular location">
    <subcellularLocation>
        <location evidence="1">Membrane</location>
        <topology evidence="1">Multi-pass membrane protein</topology>
    </subcellularLocation>
</comment>
<dbReference type="InterPro" id="IPR036388">
    <property type="entry name" value="WH-like_DNA-bd_sf"/>
</dbReference>
<feature type="transmembrane region" description="Helical" evidence="5">
    <location>
        <begin position="293"/>
        <end position="313"/>
    </location>
</feature>
<feature type="transmembrane region" description="Helical" evidence="5">
    <location>
        <begin position="425"/>
        <end position="446"/>
    </location>
</feature>
<dbReference type="eggNOG" id="ENOG502QQ69">
    <property type="taxonomic scope" value="Eukaryota"/>
</dbReference>
<reference evidence="7 8" key="1">
    <citation type="journal article" date="2008" name="Nature">
        <title>The genome of the choanoflagellate Monosiga brevicollis and the origin of metazoans.</title>
        <authorList>
            <consortium name="JGI Sequencing"/>
            <person name="King N."/>
            <person name="Westbrook M.J."/>
            <person name="Young S.L."/>
            <person name="Kuo A."/>
            <person name="Abedin M."/>
            <person name="Chapman J."/>
            <person name="Fairclough S."/>
            <person name="Hellsten U."/>
            <person name="Isogai Y."/>
            <person name="Letunic I."/>
            <person name="Marr M."/>
            <person name="Pincus D."/>
            <person name="Putnam N."/>
            <person name="Rokas A."/>
            <person name="Wright K.J."/>
            <person name="Zuzow R."/>
            <person name="Dirks W."/>
            <person name="Good M."/>
            <person name="Goodstein D."/>
            <person name="Lemons D."/>
            <person name="Li W."/>
            <person name="Lyons J.B."/>
            <person name="Morris A."/>
            <person name="Nichols S."/>
            <person name="Richter D.J."/>
            <person name="Salamov A."/>
            <person name="Bork P."/>
            <person name="Lim W.A."/>
            <person name="Manning G."/>
            <person name="Miller W.T."/>
            <person name="McGinnis W."/>
            <person name="Shapiro H."/>
            <person name="Tjian R."/>
            <person name="Grigoriev I.V."/>
            <person name="Rokhsar D."/>
        </authorList>
    </citation>
    <scope>NUCLEOTIDE SEQUENCE [LARGE SCALE GENOMIC DNA]</scope>
    <source>
        <strain evidence="8">MX1 / ATCC 50154</strain>
    </source>
</reference>
<gene>
    <name evidence="7" type="ORF">MONBRDRAFT_32997</name>
</gene>
<dbReference type="PROSITE" id="PS50186">
    <property type="entry name" value="DEP"/>
    <property type="match status" value="1"/>
</dbReference>
<accession>A9V2Y1</accession>
<feature type="transmembrane region" description="Helical" evidence="5">
    <location>
        <begin position="160"/>
        <end position="181"/>
    </location>
</feature>
<dbReference type="PANTHER" id="PTHR22829">
    <property type="entry name" value="DEP DOMAIN PROTEIN"/>
    <property type="match status" value="1"/>
</dbReference>
<dbReference type="InterPro" id="IPR000591">
    <property type="entry name" value="DEP_dom"/>
</dbReference>
<feature type="transmembrane region" description="Helical" evidence="5">
    <location>
        <begin position="201"/>
        <end position="222"/>
    </location>
</feature>
<evidence type="ECO:0000313" key="7">
    <source>
        <dbReference type="EMBL" id="EDQ88094.1"/>
    </source>
</evidence>
<feature type="transmembrane region" description="Helical" evidence="5">
    <location>
        <begin position="660"/>
        <end position="680"/>
    </location>
</feature>
<dbReference type="InterPro" id="IPR036390">
    <property type="entry name" value="WH_DNA-bd_sf"/>
</dbReference>
<evidence type="ECO:0000256" key="5">
    <source>
        <dbReference type="SAM" id="Phobius"/>
    </source>
</evidence>
<evidence type="ECO:0000256" key="3">
    <source>
        <dbReference type="ARBA" id="ARBA00022989"/>
    </source>
</evidence>
<feature type="transmembrane region" description="Helical" evidence="5">
    <location>
        <begin position="621"/>
        <end position="640"/>
    </location>
</feature>
<dbReference type="GO" id="GO:0016020">
    <property type="term" value="C:membrane"/>
    <property type="evidence" value="ECO:0007669"/>
    <property type="project" value="UniProtKB-SubCell"/>
</dbReference>
<dbReference type="GO" id="GO:0035556">
    <property type="term" value="P:intracellular signal transduction"/>
    <property type="evidence" value="ECO:0007669"/>
    <property type="project" value="InterPro"/>
</dbReference>
<protein>
    <recommendedName>
        <fullName evidence="6">DEP domain-containing protein</fullName>
    </recommendedName>
</protein>
<dbReference type="GO" id="GO:0055085">
    <property type="term" value="P:transmembrane transport"/>
    <property type="evidence" value="ECO:0007669"/>
    <property type="project" value="InterPro"/>
</dbReference>
<dbReference type="EMBL" id="CH991556">
    <property type="protein sequence ID" value="EDQ88094.1"/>
    <property type="molecule type" value="Genomic_DNA"/>
</dbReference>
<evidence type="ECO:0000256" key="4">
    <source>
        <dbReference type="ARBA" id="ARBA00023136"/>
    </source>
</evidence>
<dbReference type="Gene3D" id="1.10.10.10">
    <property type="entry name" value="Winged helix-like DNA-binding domain superfamily/Winged helix DNA-binding domain"/>
    <property type="match status" value="1"/>
</dbReference>
<feature type="transmembrane region" description="Helical" evidence="5">
    <location>
        <begin position="234"/>
        <end position="255"/>
    </location>
</feature>
<dbReference type="Pfam" id="PF03547">
    <property type="entry name" value="Mem_trans"/>
    <property type="match status" value="2"/>
</dbReference>
<feature type="transmembrane region" description="Helical" evidence="5">
    <location>
        <begin position="361"/>
        <end position="384"/>
    </location>
</feature>
<dbReference type="Proteomes" id="UP000001357">
    <property type="component" value="Unassembled WGS sequence"/>
</dbReference>
<feature type="transmembrane region" description="Helical" evidence="5">
    <location>
        <begin position="12"/>
        <end position="31"/>
    </location>
</feature>
<evidence type="ECO:0000259" key="6">
    <source>
        <dbReference type="PROSITE" id="PS50186"/>
    </source>
</evidence>
<dbReference type="SMART" id="SM00049">
    <property type="entry name" value="DEP"/>
    <property type="match status" value="1"/>
</dbReference>
<dbReference type="GeneID" id="5892306"/>
<feature type="transmembrane region" description="Helical" evidence="5">
    <location>
        <begin position="506"/>
        <end position="527"/>
    </location>
</feature>
<feature type="domain" description="DEP" evidence="6">
    <location>
        <begin position="725"/>
        <end position="800"/>
    </location>
</feature>
<organism evidence="7 8">
    <name type="scientific">Monosiga brevicollis</name>
    <name type="common">Choanoflagellate</name>
    <dbReference type="NCBI Taxonomy" id="81824"/>
    <lineage>
        <taxon>Eukaryota</taxon>
        <taxon>Choanoflagellata</taxon>
        <taxon>Craspedida</taxon>
        <taxon>Salpingoecidae</taxon>
        <taxon>Monosiga</taxon>
    </lineage>
</organism>
<evidence type="ECO:0000313" key="8">
    <source>
        <dbReference type="Proteomes" id="UP000001357"/>
    </source>
</evidence>
<keyword evidence="3 5" id="KW-1133">Transmembrane helix</keyword>
<evidence type="ECO:0000256" key="1">
    <source>
        <dbReference type="ARBA" id="ARBA00004141"/>
    </source>
</evidence>
<keyword evidence="2 5" id="KW-0812">Transmembrane</keyword>
<feature type="transmembrane region" description="Helical" evidence="5">
    <location>
        <begin position="466"/>
        <end position="486"/>
    </location>
</feature>
<evidence type="ECO:0000256" key="2">
    <source>
        <dbReference type="ARBA" id="ARBA00022692"/>
    </source>
</evidence>
<dbReference type="AlphaFoldDB" id="A9V2Y1"/>
<name>A9V2Y1_MONBE</name>
<feature type="transmembrane region" description="Helical" evidence="5">
    <location>
        <begin position="320"/>
        <end position="341"/>
    </location>
</feature>
<sequence>MAADATTGLLKALTSVVVVIVAGYFLARLRVLTPDAQKTLGKLLIYVFLPALIFTAMATLDLSSVDWSLFLGVLVGKSIVTFGTALITVIATQYPAGLVRYLYIFAPITFLVILPTMVTMLEYAADKISRQSAHIGGSDTPLSGSIQSTTPRPVRRRRPIALVVALKVLTTPPVVATVLGLAANFAFKQNPSDYISQPLDLLGSAFSALALLNLGASIVGKLHVLRGQSLVTSILLVMAKSLLMPIVLALMLSFFHDTTIVLLSPFSPHVNRLRFVWACVIQYTDDDGTEYKISLFAFVYGTVPSAPGAFAFAITYGADVALIGATVILNNILAAPLMFVSAKMAAITLDRMCQEAYFDTVYHAGTDVGYGGAIIGFGFIVLCIMNNKWQTVRQFCIFNLAVAALGFAIASVSCEAPANVVPCNIRFSFVWFMLHGVRVWGALLAFNELGNYASGDRIPQFLSKKLVALLGWGIPALLVGSMWLTFTDTGSGAGMYCWFRTKRSPFVFSVILLIMTTATVITCIMLIMRRRRRADLAAEALPQTDDETASLLGKHSASSYNGDDVSVVPVQRNGSRSDDAMLNLDDELDEDSIFEADDQLVDEAADQMTSSGSNSGDARTLYYLGVTVVCSLIDLATSAWTTTLSTRDGVYVELMFLNYVLIHGQGLVLFAFFGTDGALFRSLLRHMGKLQLYLRRCMYDVEIIEYSDANPFDLVDCDEIRHIIARASRDLPTLRRYRLKAYRDVMRGSDFVTYLVRHGAARDREHATSIGRALLSSKVLAHVTNEHHFHDAPYFYRFSETTFECYCGPCTEARDEETQTGGAAAAEMTQTAHD</sequence>
<feature type="transmembrane region" description="Helical" evidence="5">
    <location>
        <begin position="100"/>
        <end position="121"/>
    </location>
</feature>
<keyword evidence="4 5" id="KW-0472">Membrane</keyword>
<dbReference type="RefSeq" id="XP_001747170.1">
    <property type="nucleotide sequence ID" value="XM_001747118.1"/>
</dbReference>
<dbReference type="SUPFAM" id="SSF46785">
    <property type="entry name" value="Winged helix' DNA-binding domain"/>
    <property type="match status" value="1"/>
</dbReference>
<keyword evidence="8" id="KW-1185">Reference proteome</keyword>
<feature type="transmembrane region" description="Helical" evidence="5">
    <location>
        <begin position="69"/>
        <end position="94"/>
    </location>
</feature>
<dbReference type="KEGG" id="mbr:MONBRDRAFT_32997"/>
<dbReference type="PANTHER" id="PTHR22829:SF5">
    <property type="entry name" value="INTEGRAL MEMBRANE PROTEIN GPR155"/>
    <property type="match status" value="1"/>
</dbReference>
<dbReference type="InterPro" id="IPR004776">
    <property type="entry name" value="Mem_transp_PIN-like"/>
</dbReference>
<feature type="transmembrane region" description="Helical" evidence="5">
    <location>
        <begin position="396"/>
        <end position="413"/>
    </location>
</feature>
<dbReference type="InterPro" id="IPR051832">
    <property type="entry name" value="mTOR-Rac_regulators"/>
</dbReference>
<proteinExistence type="predicted"/>
<dbReference type="OMA" id="RISMCRR"/>
<dbReference type="GO" id="GO:0030514">
    <property type="term" value="P:negative regulation of BMP signaling pathway"/>
    <property type="evidence" value="ECO:0000318"/>
    <property type="project" value="GO_Central"/>
</dbReference>
<dbReference type="InParanoid" id="A9V2Y1"/>
<dbReference type="Pfam" id="PF00610">
    <property type="entry name" value="DEP"/>
    <property type="match status" value="1"/>
</dbReference>
<feature type="transmembrane region" description="Helical" evidence="5">
    <location>
        <begin position="43"/>
        <end position="62"/>
    </location>
</feature>